<organism evidence="1 2">
    <name type="scientific">Sphingomonas oligophenolica</name>
    <dbReference type="NCBI Taxonomy" id="301154"/>
    <lineage>
        <taxon>Bacteria</taxon>
        <taxon>Pseudomonadati</taxon>
        <taxon>Pseudomonadota</taxon>
        <taxon>Alphaproteobacteria</taxon>
        <taxon>Sphingomonadales</taxon>
        <taxon>Sphingomonadaceae</taxon>
        <taxon>Sphingomonas</taxon>
    </lineage>
</organism>
<reference evidence="1 2" key="1">
    <citation type="submission" date="2024-05" db="EMBL/GenBank/DDBJ databases">
        <authorList>
            <person name="Liu Q."/>
            <person name="Xin Y.-H."/>
        </authorList>
    </citation>
    <scope>NUCLEOTIDE SEQUENCE [LARGE SCALE GENOMIC DNA]</scope>
    <source>
        <strain evidence="1 2">CGMCC 1.10181</strain>
    </source>
</reference>
<protein>
    <submittedName>
        <fullName evidence="1">Uncharacterized protein</fullName>
    </submittedName>
</protein>
<dbReference type="RefSeq" id="WP_343891663.1">
    <property type="nucleotide sequence ID" value="NZ_BAAAEH010000047.1"/>
</dbReference>
<accession>A0ABU9XZL5</accession>
<gene>
    <name evidence="1" type="ORF">ABC974_05150</name>
</gene>
<proteinExistence type="predicted"/>
<dbReference type="Proteomes" id="UP001419910">
    <property type="component" value="Unassembled WGS sequence"/>
</dbReference>
<dbReference type="EMBL" id="JBDIME010000003">
    <property type="protein sequence ID" value="MEN2789004.1"/>
    <property type="molecule type" value="Genomic_DNA"/>
</dbReference>
<comment type="caution">
    <text evidence="1">The sequence shown here is derived from an EMBL/GenBank/DDBJ whole genome shotgun (WGS) entry which is preliminary data.</text>
</comment>
<keyword evidence="2" id="KW-1185">Reference proteome</keyword>
<name>A0ABU9XZL5_9SPHN</name>
<evidence type="ECO:0000313" key="2">
    <source>
        <dbReference type="Proteomes" id="UP001419910"/>
    </source>
</evidence>
<evidence type="ECO:0000313" key="1">
    <source>
        <dbReference type="EMBL" id="MEN2789004.1"/>
    </source>
</evidence>
<sequence>MLHLPTEHALWVVEYRESDENDLTVTLVEAKISAELVDTELGPAHAVNPDQSSSVFKVTWNGYVAIAVRNESYALPEKGAPIGYGLGTKADSHFRTYVAASTFADDDYPGPLTHWFLNAERHCFDVIGATAPDISKLAPDQAACVLARYI</sequence>